<evidence type="ECO:0000313" key="1">
    <source>
        <dbReference type="EMBL" id="SVE09350.1"/>
    </source>
</evidence>
<organism evidence="1">
    <name type="scientific">marine metagenome</name>
    <dbReference type="NCBI Taxonomy" id="408172"/>
    <lineage>
        <taxon>unclassified sequences</taxon>
        <taxon>metagenomes</taxon>
        <taxon>ecological metagenomes</taxon>
    </lineage>
</organism>
<name>A0A383AP97_9ZZZZ</name>
<protein>
    <recommendedName>
        <fullName evidence="2">Cupin 2 conserved barrel domain-containing protein</fullName>
    </recommendedName>
</protein>
<proteinExistence type="predicted"/>
<dbReference type="SUPFAM" id="SSF51182">
    <property type="entry name" value="RmlC-like cupins"/>
    <property type="match status" value="1"/>
</dbReference>
<dbReference type="AlphaFoldDB" id="A0A383AP97"/>
<accession>A0A383AP97</accession>
<dbReference type="Gene3D" id="2.60.120.10">
    <property type="entry name" value="Jelly Rolls"/>
    <property type="match status" value="1"/>
</dbReference>
<dbReference type="InterPro" id="IPR014710">
    <property type="entry name" value="RmlC-like_jellyroll"/>
</dbReference>
<gene>
    <name evidence="1" type="ORF">METZ01_LOCUS462204</name>
</gene>
<sequence length="112" mass="12683">MFVRIYTGDDDQSHMEEMDPLTEEVHRIATKPGEDLVFRTFEENRAVEWHNPTRRQYLFVLTGQMEVSVKDGTTLVFNPGDVLLAEDMTGQGHLTRSVGGSYTSVSMGIPDF</sequence>
<dbReference type="InterPro" id="IPR011051">
    <property type="entry name" value="RmlC_Cupin_sf"/>
</dbReference>
<evidence type="ECO:0008006" key="2">
    <source>
        <dbReference type="Google" id="ProtNLM"/>
    </source>
</evidence>
<dbReference type="EMBL" id="UINC01193638">
    <property type="protein sequence ID" value="SVE09350.1"/>
    <property type="molecule type" value="Genomic_DNA"/>
</dbReference>
<reference evidence="1" key="1">
    <citation type="submission" date="2018-05" db="EMBL/GenBank/DDBJ databases">
        <authorList>
            <person name="Lanie J.A."/>
            <person name="Ng W.-L."/>
            <person name="Kazmierczak K.M."/>
            <person name="Andrzejewski T.M."/>
            <person name="Davidsen T.M."/>
            <person name="Wayne K.J."/>
            <person name="Tettelin H."/>
            <person name="Glass J.I."/>
            <person name="Rusch D."/>
            <person name="Podicherti R."/>
            <person name="Tsui H.-C.T."/>
            <person name="Winkler M.E."/>
        </authorList>
    </citation>
    <scope>NUCLEOTIDE SEQUENCE</scope>
</reference>